<evidence type="ECO:0000313" key="1">
    <source>
        <dbReference type="EMBL" id="CAF5165194.1"/>
    </source>
</evidence>
<feature type="non-terminal residue" evidence="1">
    <location>
        <position position="1"/>
    </location>
</feature>
<dbReference type="AlphaFoldDB" id="A0A8S3GM78"/>
<name>A0A8S3GM78_9BILA</name>
<evidence type="ECO:0000313" key="2">
    <source>
        <dbReference type="Proteomes" id="UP000681967"/>
    </source>
</evidence>
<organism evidence="1 2">
    <name type="scientific">Rotaria magnacalcarata</name>
    <dbReference type="NCBI Taxonomy" id="392030"/>
    <lineage>
        <taxon>Eukaryota</taxon>
        <taxon>Metazoa</taxon>
        <taxon>Spiralia</taxon>
        <taxon>Gnathifera</taxon>
        <taxon>Rotifera</taxon>
        <taxon>Eurotatoria</taxon>
        <taxon>Bdelloidea</taxon>
        <taxon>Philodinida</taxon>
        <taxon>Philodinidae</taxon>
        <taxon>Rotaria</taxon>
    </lineage>
</organism>
<reference evidence="1" key="1">
    <citation type="submission" date="2021-02" db="EMBL/GenBank/DDBJ databases">
        <authorList>
            <person name="Nowell W R."/>
        </authorList>
    </citation>
    <scope>NUCLEOTIDE SEQUENCE</scope>
</reference>
<comment type="caution">
    <text evidence="1">The sequence shown here is derived from an EMBL/GenBank/DDBJ whole genome shotgun (WGS) entry which is preliminary data.</text>
</comment>
<sequence>MGGGELEINAIAELYGILICVVDVNSEKSCINVTKFPSNGASFEKCCYIILNRCHYQPLCLCVEDNSNYEAAIFSSNDRKVEELLYEFISETFPNYKFGSCNNKTDADVLVQQP</sequence>
<dbReference type="Proteomes" id="UP000681967">
    <property type="component" value="Unassembled WGS sequence"/>
</dbReference>
<accession>A0A8S3GM78</accession>
<proteinExistence type="predicted"/>
<protein>
    <submittedName>
        <fullName evidence="1">Uncharacterized protein</fullName>
    </submittedName>
</protein>
<dbReference type="Gene3D" id="3.90.70.80">
    <property type="match status" value="1"/>
</dbReference>
<dbReference type="EMBL" id="CAJOBH010271596">
    <property type="protein sequence ID" value="CAF5165194.1"/>
    <property type="molecule type" value="Genomic_DNA"/>
</dbReference>
<gene>
    <name evidence="1" type="ORF">BYL167_LOCUS75721</name>
</gene>